<protein>
    <recommendedName>
        <fullName evidence="4">GOLD domain-containing protein</fullName>
    </recommendedName>
</protein>
<evidence type="ECO:0000313" key="3">
    <source>
        <dbReference type="Proteomes" id="UP000535020"/>
    </source>
</evidence>
<keyword evidence="3" id="KW-1185">Reference proteome</keyword>
<evidence type="ECO:0008006" key="4">
    <source>
        <dbReference type="Google" id="ProtNLM"/>
    </source>
</evidence>
<sequence length="134" mass="15028">MKKLLFFFLLAITVVSCSVSDDPGSQEFMLPVEDATVPETLVLGQNASILVKYRRPTDCHIFNGFYTDSDGFTQTISVRTLKFSEDNCMDDSATVYEAPLNFIPGMPGTYHFRFWTGNDSNGAPQFLEFESVVE</sequence>
<gene>
    <name evidence="2" type="ORF">HZF10_04705</name>
</gene>
<keyword evidence="1" id="KW-0732">Signal</keyword>
<comment type="caution">
    <text evidence="2">The sequence shown here is derived from an EMBL/GenBank/DDBJ whole genome shotgun (WGS) entry which is preliminary data.</text>
</comment>
<organism evidence="2 3">
    <name type="scientific">Flavobacterium agri</name>
    <dbReference type="NCBI Taxonomy" id="2743471"/>
    <lineage>
        <taxon>Bacteria</taxon>
        <taxon>Pseudomonadati</taxon>
        <taxon>Bacteroidota</taxon>
        <taxon>Flavobacteriia</taxon>
        <taxon>Flavobacteriales</taxon>
        <taxon>Flavobacteriaceae</taxon>
        <taxon>Flavobacterium</taxon>
    </lineage>
</organism>
<evidence type="ECO:0000256" key="1">
    <source>
        <dbReference type="SAM" id="SignalP"/>
    </source>
</evidence>
<dbReference type="Proteomes" id="UP000535020">
    <property type="component" value="Unassembled WGS sequence"/>
</dbReference>
<feature type="signal peptide" evidence="1">
    <location>
        <begin position="1"/>
        <end position="21"/>
    </location>
</feature>
<dbReference type="RefSeq" id="WP_176005029.1">
    <property type="nucleotide sequence ID" value="NZ_JABWMI010000006.1"/>
</dbReference>
<dbReference type="AlphaFoldDB" id="A0A7Y8Y0K7"/>
<proteinExistence type="predicted"/>
<evidence type="ECO:0000313" key="2">
    <source>
        <dbReference type="EMBL" id="NYA70210.1"/>
    </source>
</evidence>
<accession>A0A7Y8Y0K7</accession>
<dbReference type="PROSITE" id="PS51257">
    <property type="entry name" value="PROKAR_LIPOPROTEIN"/>
    <property type="match status" value="1"/>
</dbReference>
<reference evidence="2 3" key="1">
    <citation type="submission" date="2020-07" db="EMBL/GenBank/DDBJ databases">
        <authorList>
            <person name="Sun Q."/>
        </authorList>
    </citation>
    <scope>NUCLEOTIDE SEQUENCE [LARGE SCALE GENOMIC DNA]</scope>
    <source>
        <strain evidence="2 3">MAH-1</strain>
    </source>
</reference>
<name>A0A7Y8Y0K7_9FLAO</name>
<dbReference type="EMBL" id="JACBJI010000002">
    <property type="protein sequence ID" value="NYA70210.1"/>
    <property type="molecule type" value="Genomic_DNA"/>
</dbReference>
<feature type="chain" id="PRO_5030681791" description="GOLD domain-containing protein" evidence="1">
    <location>
        <begin position="22"/>
        <end position="134"/>
    </location>
</feature>